<evidence type="ECO:0000259" key="4">
    <source>
        <dbReference type="Pfam" id="PF09375"/>
    </source>
</evidence>
<evidence type="ECO:0000313" key="5">
    <source>
        <dbReference type="EMBL" id="MCP1168358.1"/>
    </source>
</evidence>
<dbReference type="InterPro" id="IPR018976">
    <property type="entry name" value="Imelysin-like"/>
</dbReference>
<dbReference type="Proteomes" id="UP001139477">
    <property type="component" value="Unassembled WGS sequence"/>
</dbReference>
<dbReference type="InterPro" id="IPR034984">
    <property type="entry name" value="Imelysin-like_IPPA"/>
</dbReference>
<dbReference type="CDD" id="cd14659">
    <property type="entry name" value="Imelysin-like_IPPA"/>
    <property type="match status" value="1"/>
</dbReference>
<sequence length="327" mass="34729">MTRRLAAALALIAAAGAAPAGVPDAVEDHVLPGMDRFAEASAALSETALADCRAAALRPAYHAAFDAWLGVGHLRFGPFEEDGRALAIAFWPDTRGMVARSTDALIADADGAVDDPQAFAEVSVAARGLFALERLLFEPGMADYVENDYRCALARAISVDLARMADELAQDWRADHAPAMIEADNATYRAPREAQQALYTALTTGLAFNADQRLGQPLGSFDRPRPARAEARYAERSLRNVKLSLVALRDLARALADTSIPQTEAAFETALDATTALDAVFAGVEDPQERLRIEILQQRITAISGPVANEIGAPLGISAGFNATDGD</sequence>
<evidence type="ECO:0000256" key="1">
    <source>
        <dbReference type="ARBA" id="ARBA00004196"/>
    </source>
</evidence>
<dbReference type="Pfam" id="PF09375">
    <property type="entry name" value="Peptidase_M75"/>
    <property type="match status" value="1"/>
</dbReference>
<dbReference type="Gene3D" id="1.20.1420.20">
    <property type="entry name" value="M75 peptidase, HXXE motif"/>
    <property type="match status" value="1"/>
</dbReference>
<accession>A0A9X2JNG3</accession>
<feature type="domain" description="Imelysin-like" evidence="4">
    <location>
        <begin position="31"/>
        <end position="302"/>
    </location>
</feature>
<feature type="chain" id="PRO_5040732009" evidence="3">
    <location>
        <begin position="21"/>
        <end position="327"/>
    </location>
</feature>
<dbReference type="RefSeq" id="WP_253331200.1">
    <property type="nucleotide sequence ID" value="NZ_JAMYXC010000112.1"/>
</dbReference>
<evidence type="ECO:0000256" key="3">
    <source>
        <dbReference type="SAM" id="SignalP"/>
    </source>
</evidence>
<dbReference type="InterPro" id="IPR038352">
    <property type="entry name" value="Imelysin_sf"/>
</dbReference>
<dbReference type="AlphaFoldDB" id="A0A9X2JNG3"/>
<evidence type="ECO:0000313" key="6">
    <source>
        <dbReference type="Proteomes" id="UP001139477"/>
    </source>
</evidence>
<keyword evidence="6" id="KW-1185">Reference proteome</keyword>
<name>A0A9X2JNG3_9RHOB</name>
<comment type="caution">
    <text evidence="5">The sequence shown here is derived from an EMBL/GenBank/DDBJ whole genome shotgun (WGS) entry which is preliminary data.</text>
</comment>
<feature type="signal peptide" evidence="3">
    <location>
        <begin position="1"/>
        <end position="20"/>
    </location>
</feature>
<dbReference type="GO" id="GO:0030313">
    <property type="term" value="C:cell envelope"/>
    <property type="evidence" value="ECO:0007669"/>
    <property type="project" value="UniProtKB-SubCell"/>
</dbReference>
<gene>
    <name evidence="5" type="ORF">NHG85_07440</name>
</gene>
<evidence type="ECO:0000256" key="2">
    <source>
        <dbReference type="ARBA" id="ARBA00022729"/>
    </source>
</evidence>
<reference evidence="5" key="1">
    <citation type="submission" date="2022-06" db="EMBL/GenBank/DDBJ databases">
        <title>Limimaricola sediminis sp. nov., isolated from an intertidal sediment.</title>
        <authorList>
            <person name="Shao X."/>
        </authorList>
    </citation>
    <scope>NUCLEOTIDE SEQUENCE</scope>
    <source>
        <strain evidence="5">ASW11-118</strain>
    </source>
</reference>
<protein>
    <submittedName>
        <fullName evidence="5">Imelysin family protein</fullName>
    </submittedName>
</protein>
<proteinExistence type="predicted"/>
<dbReference type="EMBL" id="JAMYXC010000112">
    <property type="protein sequence ID" value="MCP1168358.1"/>
    <property type="molecule type" value="Genomic_DNA"/>
</dbReference>
<keyword evidence="2 3" id="KW-0732">Signal</keyword>
<organism evidence="5 6">
    <name type="scientific">Limimaricola litoreus</name>
    <dbReference type="NCBI Taxonomy" id="2955316"/>
    <lineage>
        <taxon>Bacteria</taxon>
        <taxon>Pseudomonadati</taxon>
        <taxon>Pseudomonadota</taxon>
        <taxon>Alphaproteobacteria</taxon>
        <taxon>Rhodobacterales</taxon>
        <taxon>Paracoccaceae</taxon>
        <taxon>Limimaricola</taxon>
    </lineage>
</organism>
<comment type="subcellular location">
    <subcellularLocation>
        <location evidence="1">Cell envelope</location>
    </subcellularLocation>
</comment>